<evidence type="ECO:0000313" key="14">
    <source>
        <dbReference type="Proteomes" id="UP000018461"/>
    </source>
</evidence>
<dbReference type="CDD" id="cd03284">
    <property type="entry name" value="ABC_MutS1"/>
    <property type="match status" value="1"/>
</dbReference>
<dbReference type="SUPFAM" id="SSF52540">
    <property type="entry name" value="P-loop containing nucleoside triphosphate hydrolases"/>
    <property type="match status" value="1"/>
</dbReference>
<dbReference type="SUPFAM" id="SSF55271">
    <property type="entry name" value="DNA repair protein MutS, domain I"/>
    <property type="match status" value="1"/>
</dbReference>
<dbReference type="FunFam" id="1.10.1420.10:FF:000001">
    <property type="entry name" value="DNA mismatch repair protein MutS"/>
    <property type="match status" value="1"/>
</dbReference>
<dbReference type="Gene3D" id="3.40.50.300">
    <property type="entry name" value="P-loop containing nucleotide triphosphate hydrolases"/>
    <property type="match status" value="1"/>
</dbReference>
<comment type="function">
    <text evidence="8 9">This protein is involved in the repair of mismatches in DNA. It is possible that it carries out the mismatch recognition step. This protein has a weak ATPase activity.</text>
</comment>
<dbReference type="SMART" id="SM00534">
    <property type="entry name" value="MUTSac"/>
    <property type="match status" value="1"/>
</dbReference>
<organism evidence="13 14">
    <name type="scientific">Oribacterium parvum ACB1</name>
    <dbReference type="NCBI Taxonomy" id="796943"/>
    <lineage>
        <taxon>Bacteria</taxon>
        <taxon>Bacillati</taxon>
        <taxon>Bacillota</taxon>
        <taxon>Clostridia</taxon>
        <taxon>Lachnospirales</taxon>
        <taxon>Lachnospiraceae</taxon>
        <taxon>Oribacterium</taxon>
    </lineage>
</organism>
<evidence type="ECO:0000256" key="4">
    <source>
        <dbReference type="ARBA" id="ARBA00022763"/>
    </source>
</evidence>
<dbReference type="Gene3D" id="3.40.1170.10">
    <property type="entry name" value="DNA repair protein MutS, domain I"/>
    <property type="match status" value="1"/>
</dbReference>
<accession>G9WM17</accession>
<dbReference type="Pfam" id="PF00488">
    <property type="entry name" value="MutS_V"/>
    <property type="match status" value="1"/>
</dbReference>
<dbReference type="GO" id="GO:0003684">
    <property type="term" value="F:damaged DNA binding"/>
    <property type="evidence" value="ECO:0007669"/>
    <property type="project" value="UniProtKB-UniRule"/>
</dbReference>
<evidence type="ECO:0000259" key="12">
    <source>
        <dbReference type="PROSITE" id="PS00486"/>
    </source>
</evidence>
<dbReference type="Pfam" id="PF01624">
    <property type="entry name" value="MutS_I"/>
    <property type="match status" value="1"/>
</dbReference>
<dbReference type="GO" id="GO:0005829">
    <property type="term" value="C:cytosol"/>
    <property type="evidence" value="ECO:0007669"/>
    <property type="project" value="TreeGrafter"/>
</dbReference>
<dbReference type="Pfam" id="PF05188">
    <property type="entry name" value="MutS_II"/>
    <property type="match status" value="1"/>
</dbReference>
<dbReference type="GO" id="GO:0140664">
    <property type="term" value="F:ATP-dependent DNA damage sensor activity"/>
    <property type="evidence" value="ECO:0007669"/>
    <property type="project" value="InterPro"/>
</dbReference>
<evidence type="ECO:0000256" key="10">
    <source>
        <dbReference type="RuleBase" id="RU003756"/>
    </source>
</evidence>
<evidence type="ECO:0000256" key="6">
    <source>
        <dbReference type="ARBA" id="ARBA00023125"/>
    </source>
</evidence>
<name>G9WM17_9FIRM</name>
<comment type="similarity">
    <text evidence="1 9 10">Belongs to the DNA mismatch repair MutS family.</text>
</comment>
<feature type="binding site" evidence="9">
    <location>
        <begin position="620"/>
        <end position="627"/>
    </location>
    <ligand>
        <name>ATP</name>
        <dbReference type="ChEBI" id="CHEBI:30616"/>
    </ligand>
</feature>
<dbReference type="InterPro" id="IPR016151">
    <property type="entry name" value="DNA_mismatch_repair_MutS_N"/>
</dbReference>
<evidence type="ECO:0000313" key="13">
    <source>
        <dbReference type="EMBL" id="EHL12363.1"/>
    </source>
</evidence>
<reference evidence="13" key="2">
    <citation type="submission" date="2013-03" db="EMBL/GenBank/DDBJ databases">
        <title>The Genome Sequence of Oribacterium sp. ACB1.</title>
        <authorList>
            <consortium name="The Broad Institute Genomics Platform"/>
            <consortium name="The Broad Institute Genome Sequencing Center for Infectious Disease"/>
            <person name="Earl A."/>
            <person name="Ward D."/>
            <person name="Feldgarden M."/>
            <person name="Gevers D."/>
            <person name="Sizova M."/>
            <person name="Hazen A."/>
            <person name="Epstein S."/>
            <person name="Walker B."/>
            <person name="Young S."/>
            <person name="Zeng Q."/>
            <person name="Gargeya S."/>
            <person name="Fitzgerald M."/>
            <person name="Haas B."/>
            <person name="Abouelleil A."/>
            <person name="Allen A.W."/>
            <person name="Alvarado L."/>
            <person name="Arachchi H.M."/>
            <person name="Berlin A.M."/>
            <person name="Chapman S.B."/>
            <person name="Gainer-Dewar J."/>
            <person name="Goldberg J."/>
            <person name="Griggs A."/>
            <person name="Gujja S."/>
            <person name="Hansen M."/>
            <person name="Howarth C."/>
            <person name="Imamovic A."/>
            <person name="Ireland A."/>
            <person name="Larimer J."/>
            <person name="McCowan C."/>
            <person name="Murphy C."/>
            <person name="Pearson M."/>
            <person name="Poon T.W."/>
            <person name="Priest M."/>
            <person name="Roberts A."/>
            <person name="Saif S."/>
            <person name="Shea T."/>
            <person name="Sisk P."/>
            <person name="Sykes S."/>
            <person name="Wortman J."/>
            <person name="Nusbaum C."/>
            <person name="Birren B."/>
        </authorList>
    </citation>
    <scope>NUCLEOTIDE SEQUENCE [LARGE SCALE GENOMIC DNA]</scope>
    <source>
        <strain evidence="13">ACB1</strain>
    </source>
</reference>
<evidence type="ECO:0000256" key="2">
    <source>
        <dbReference type="ARBA" id="ARBA00021982"/>
    </source>
</evidence>
<dbReference type="InterPro" id="IPR007696">
    <property type="entry name" value="DNA_mismatch_repair_MutS_core"/>
</dbReference>
<dbReference type="Proteomes" id="UP000018461">
    <property type="component" value="Unassembled WGS sequence"/>
</dbReference>
<evidence type="ECO:0000256" key="11">
    <source>
        <dbReference type="SAM" id="MobiDB-lite"/>
    </source>
</evidence>
<gene>
    <name evidence="9" type="primary">mutS</name>
    <name evidence="13" type="ORF">HMPREF9625_00400</name>
</gene>
<dbReference type="InterPro" id="IPR005748">
    <property type="entry name" value="DNA_mismatch_repair_MutS"/>
</dbReference>
<dbReference type="SUPFAM" id="SSF53150">
    <property type="entry name" value="DNA repair protein MutS, domain II"/>
    <property type="match status" value="1"/>
</dbReference>
<dbReference type="PATRIC" id="fig|796943.3.peg.794"/>
<evidence type="ECO:0000256" key="5">
    <source>
        <dbReference type="ARBA" id="ARBA00022840"/>
    </source>
</evidence>
<reference evidence="13" key="1">
    <citation type="submission" date="2011-08" db="EMBL/GenBank/DDBJ databases">
        <authorList>
            <consortium name="The Broad Institute Genome Sequencing Platform"/>
            <person name="Earl A."/>
            <person name="Ward D."/>
            <person name="Feldgarden M."/>
            <person name="Gevers D."/>
            <person name="Sizova M."/>
            <person name="Hazen A."/>
            <person name="Epstein S."/>
            <person name="Young S.K."/>
            <person name="Zeng Q."/>
            <person name="Gargeya S."/>
            <person name="Fitzgerald M."/>
            <person name="Haas B."/>
            <person name="Abouelleil A."/>
            <person name="Alvarado L."/>
            <person name="Arachchi H.M."/>
            <person name="Berlin A."/>
            <person name="Brown A."/>
            <person name="Chapman S.B."/>
            <person name="Chen Z."/>
            <person name="Dunbar C."/>
            <person name="Freedman E."/>
            <person name="Gearin G."/>
            <person name="Gellesch M."/>
            <person name="Goldberg J."/>
            <person name="Griggs A."/>
            <person name="Gujja S."/>
            <person name="Heiman D."/>
            <person name="Howarth C."/>
            <person name="Larson L."/>
            <person name="Lui A."/>
            <person name="MacDonald P.J.P."/>
            <person name="Montmayeur A."/>
            <person name="Murphy C."/>
            <person name="Neiman D."/>
            <person name="Pearson M."/>
            <person name="Priest M."/>
            <person name="Roberts A."/>
            <person name="Saif S."/>
            <person name="Shea T."/>
            <person name="Shenoy N."/>
            <person name="Sisk P."/>
            <person name="Stolte C."/>
            <person name="Sykes S."/>
            <person name="Wortman J."/>
            <person name="Nusbaum C."/>
            <person name="Birren B."/>
        </authorList>
    </citation>
    <scope>NUCLEOTIDE SEQUENCE</scope>
    <source>
        <strain evidence="13">ACB1</strain>
    </source>
</reference>
<dbReference type="GO" id="GO:0006298">
    <property type="term" value="P:mismatch repair"/>
    <property type="evidence" value="ECO:0007669"/>
    <property type="project" value="UniProtKB-UniRule"/>
</dbReference>
<dbReference type="PROSITE" id="PS00486">
    <property type="entry name" value="DNA_MISMATCH_REPAIR_2"/>
    <property type="match status" value="1"/>
</dbReference>
<dbReference type="AlphaFoldDB" id="G9WM17"/>
<dbReference type="InterPro" id="IPR036187">
    <property type="entry name" value="DNA_mismatch_repair_MutS_sf"/>
</dbReference>
<dbReference type="InterPro" id="IPR007695">
    <property type="entry name" value="DNA_mismatch_repair_MutS-lik_N"/>
</dbReference>
<keyword evidence="14" id="KW-1185">Reference proteome</keyword>
<keyword evidence="6 9" id="KW-0238">DNA-binding</keyword>
<dbReference type="Gene3D" id="1.10.1420.10">
    <property type="match status" value="2"/>
</dbReference>
<dbReference type="InterPro" id="IPR007861">
    <property type="entry name" value="DNA_mismatch_repair_MutS_clamp"/>
</dbReference>
<dbReference type="InterPro" id="IPR045076">
    <property type="entry name" value="MutS"/>
</dbReference>
<feature type="region of interest" description="Disordered" evidence="11">
    <location>
        <begin position="822"/>
        <end position="847"/>
    </location>
</feature>
<dbReference type="RefSeq" id="WP_009534268.1">
    <property type="nucleotide sequence ID" value="NZ_KE148312.1"/>
</dbReference>
<dbReference type="Pfam" id="PF05192">
    <property type="entry name" value="MutS_III"/>
    <property type="match status" value="1"/>
</dbReference>
<feature type="compositionally biased region" description="Basic and acidic residues" evidence="11">
    <location>
        <begin position="829"/>
        <end position="844"/>
    </location>
</feature>
<evidence type="ECO:0000256" key="9">
    <source>
        <dbReference type="HAMAP-Rule" id="MF_00096"/>
    </source>
</evidence>
<sequence>MDESKLSPMMRQYLDSKKEYPDALLFYRIGDFYEMFFDDALTASKELDLVLTGKDCGLEERAPMCGVPYHAADSYVSKLVSKGYKVAIGEQVEDPKKAKGLVKREIIKVITPGTQTEETALEEGKNNFLMSIYLGEKKRGIVTVDITTGECYATAVDSSKECLDEISRFSPKEILINPSLKEEEELFSQINSRFSISLTEKEERFFSLTEADKLITAHFQSSIMGLGLSDQADLRRALGGCLSYLYDTQKNLLTHIRRIDFFQNKDYMVVDSYSQRNLELWETLREKKKRGTLLWVLDYTKTAMGSRMLRHFLERPLRDKKKIEARLDAVEEFTGHYIDMEELREYLDSIYDIERLLSRISLSTANARDLLALKLSLQYLPDIKKALSPFQSSLLSKMGEEMDSLEDIYRKIEEEIVEEPPLSVKEGGLIKASFSKDVEDYRNAGVNGKEWLQELEAREREKTGIKNLKIKYNRIFGYCFEVSKAYQGEIPDYFIRRQTLAQGERYITTELEELQNRILGAEEKLKDLEYALFCTLREEIAAELPRIQKTARELAHLDAYLSLAKLAIKENYVRPRLSEGGSLFIKEGRHPVVEKLLEEEHFIPNDTSLEENQEIAIITGPNMAGKSTYMRQVALIVLLSAIGSFVPAKEAELPICDRIFTRVGASDDLAQGQSTFMVEMSEVANILRNATKQSLLILDEIGRGTSTFDGLSIAWAVVEYIARHIQAKTLFATHYHELTELEGKLNNVKNYCIAVSKKDGEISFLRKIIPGGADESYGIDVAKLAGVPEGVLSRAREISAFLSDNDFMQENKNIVAKEGGLETDGNLESQDKQAKNGAFEKGESKNGASGAKLLKSLNKLEDRTALTGGEEEVLRKLRSIIPEKISPFEACSLLFELKELLQ</sequence>
<evidence type="ECO:0000256" key="7">
    <source>
        <dbReference type="ARBA" id="ARBA00023204"/>
    </source>
</evidence>
<dbReference type="SUPFAM" id="SSF48334">
    <property type="entry name" value="DNA repair protein MutS, domain III"/>
    <property type="match status" value="1"/>
</dbReference>
<evidence type="ECO:0000256" key="1">
    <source>
        <dbReference type="ARBA" id="ARBA00006271"/>
    </source>
</evidence>
<dbReference type="InterPro" id="IPR007860">
    <property type="entry name" value="DNA_mmatch_repair_MutS_con_dom"/>
</dbReference>
<dbReference type="FunFam" id="3.40.1170.10:FF:000001">
    <property type="entry name" value="DNA mismatch repair protein MutS"/>
    <property type="match status" value="1"/>
</dbReference>
<dbReference type="InterPro" id="IPR027417">
    <property type="entry name" value="P-loop_NTPase"/>
</dbReference>
<keyword evidence="5 9" id="KW-0067">ATP-binding</keyword>
<dbReference type="NCBIfam" id="NF003810">
    <property type="entry name" value="PRK05399.1"/>
    <property type="match status" value="1"/>
</dbReference>
<proteinExistence type="inferred from homology"/>
<comment type="caution">
    <text evidence="13">The sequence shown here is derived from an EMBL/GenBank/DDBJ whole genome shotgun (WGS) entry which is preliminary data.</text>
</comment>
<protein>
    <recommendedName>
        <fullName evidence="2 9">DNA mismatch repair protein MutS</fullName>
    </recommendedName>
</protein>
<evidence type="ECO:0000256" key="3">
    <source>
        <dbReference type="ARBA" id="ARBA00022741"/>
    </source>
</evidence>
<dbReference type="GO" id="GO:0030983">
    <property type="term" value="F:mismatched DNA binding"/>
    <property type="evidence" value="ECO:0007669"/>
    <property type="project" value="InterPro"/>
</dbReference>
<dbReference type="Pfam" id="PF05190">
    <property type="entry name" value="MutS_IV"/>
    <property type="match status" value="1"/>
</dbReference>
<dbReference type="PANTHER" id="PTHR11361">
    <property type="entry name" value="DNA MISMATCH REPAIR PROTEIN MUTS FAMILY MEMBER"/>
    <property type="match status" value="1"/>
</dbReference>
<keyword evidence="7 9" id="KW-0234">DNA repair</keyword>
<dbReference type="GO" id="GO:0005524">
    <property type="term" value="F:ATP binding"/>
    <property type="evidence" value="ECO:0007669"/>
    <property type="project" value="UniProtKB-UniRule"/>
</dbReference>
<dbReference type="FunFam" id="3.40.50.300:FF:000870">
    <property type="entry name" value="MutS protein homolog 4"/>
    <property type="match status" value="1"/>
</dbReference>
<dbReference type="InterPro" id="IPR036678">
    <property type="entry name" value="MutS_con_dom_sf"/>
</dbReference>
<dbReference type="STRING" id="796943.HMPREF9625_00400"/>
<dbReference type="SMART" id="SM00533">
    <property type="entry name" value="MUTSd"/>
    <property type="match status" value="1"/>
</dbReference>
<dbReference type="PIRSF" id="PIRSF037677">
    <property type="entry name" value="DNA_mis_repair_Msh6"/>
    <property type="match status" value="1"/>
</dbReference>
<dbReference type="PANTHER" id="PTHR11361:SF34">
    <property type="entry name" value="DNA MISMATCH REPAIR PROTEIN MSH1, MITOCHONDRIAL"/>
    <property type="match status" value="1"/>
</dbReference>
<dbReference type="NCBIfam" id="TIGR01070">
    <property type="entry name" value="mutS1"/>
    <property type="match status" value="1"/>
</dbReference>
<dbReference type="Gene3D" id="3.30.420.110">
    <property type="entry name" value="MutS, connector domain"/>
    <property type="match status" value="1"/>
</dbReference>
<keyword evidence="3 9" id="KW-0547">Nucleotide-binding</keyword>
<dbReference type="HOGENOM" id="CLU_002472_3_0_9"/>
<dbReference type="EMBL" id="AFZC02000003">
    <property type="protein sequence ID" value="EHL12363.1"/>
    <property type="molecule type" value="Genomic_DNA"/>
</dbReference>
<dbReference type="InterPro" id="IPR017261">
    <property type="entry name" value="DNA_mismatch_repair_MutS/MSH"/>
</dbReference>
<feature type="domain" description="DNA mismatch repair proteins mutS family" evidence="12">
    <location>
        <begin position="694"/>
        <end position="710"/>
    </location>
</feature>
<dbReference type="InterPro" id="IPR000432">
    <property type="entry name" value="DNA_mismatch_repair_MutS_C"/>
</dbReference>
<dbReference type="HAMAP" id="MF_00096">
    <property type="entry name" value="MutS"/>
    <property type="match status" value="1"/>
</dbReference>
<keyword evidence="4 9" id="KW-0227">DNA damage</keyword>
<evidence type="ECO:0000256" key="8">
    <source>
        <dbReference type="ARBA" id="ARBA00024647"/>
    </source>
</evidence>